<evidence type="ECO:0000256" key="5">
    <source>
        <dbReference type="SAM" id="SignalP"/>
    </source>
</evidence>
<dbReference type="InterPro" id="IPR033132">
    <property type="entry name" value="GH_1_N_CS"/>
</dbReference>
<dbReference type="OrthoDB" id="65569at2759"/>
<comment type="similarity">
    <text evidence="1 4">Belongs to the glycosyl hydrolase 1 family.</text>
</comment>
<dbReference type="Gene3D" id="3.20.20.80">
    <property type="entry name" value="Glycosidases"/>
    <property type="match status" value="2"/>
</dbReference>
<feature type="chain" id="PRO_5016262295" evidence="5">
    <location>
        <begin position="25"/>
        <end position="473"/>
    </location>
</feature>
<evidence type="ECO:0000256" key="4">
    <source>
        <dbReference type="RuleBase" id="RU003690"/>
    </source>
</evidence>
<keyword evidence="3" id="KW-0326">Glycosidase</keyword>
<dbReference type="SUPFAM" id="SSF51445">
    <property type="entry name" value="(Trans)glycosidases"/>
    <property type="match status" value="1"/>
</dbReference>
<dbReference type="EMBL" id="PJQY01003644">
    <property type="protein sequence ID" value="PQM35693.1"/>
    <property type="molecule type" value="Genomic_DNA"/>
</dbReference>
<dbReference type="PANTHER" id="PTHR10353:SF137">
    <property type="entry name" value="MYROSINASE 3-RELATED"/>
    <property type="match status" value="1"/>
</dbReference>
<keyword evidence="5" id="KW-0732">Signal</keyword>
<comment type="caution">
    <text evidence="6">The sequence shown here is derived from an EMBL/GenBank/DDBJ whole genome shotgun (WGS) entry which is preliminary data.</text>
</comment>
<dbReference type="InterPro" id="IPR001360">
    <property type="entry name" value="Glyco_hydro_1"/>
</dbReference>
<evidence type="ECO:0000256" key="2">
    <source>
        <dbReference type="ARBA" id="ARBA00022801"/>
    </source>
</evidence>
<dbReference type="FunFam" id="3.20.20.80:FF:000020">
    <property type="entry name" value="Beta-glucosidase 12"/>
    <property type="match status" value="1"/>
</dbReference>
<evidence type="ECO:0000313" key="7">
    <source>
        <dbReference type="Proteomes" id="UP000250321"/>
    </source>
</evidence>
<keyword evidence="7" id="KW-1185">Reference proteome</keyword>
<sequence>MAMQLHYSFLLGILLLIGFALTNSEADIRAPPTHFDTASLNRSSFPEGFIFGVGSGAYQYEGAAKEGGRGPSIWDTFTHKYPEKINDSSNGDITVDQYHRYKEDVGIMKNMGWDAYRFSISWSRLLPNGKLSGGVNKEGIKYYNNLINELLRNGLTPFVTLFHWDLPQTLEDEYGGFLSPHIVNHFQDYVELCYKEFGDRVKHWSTLNEPYTFSNNGYALGSLAPGRCSTWQQLNCTGGDSSTEPYLVTHHQLLAHAAAVKLYKNRYQASQNGVIGITLNSHWFEPLSEEKENKNAALRALDFMLGWFAEPLTSGDYPQSMRSLVGGRLPKFTKEQSKLLIAERNGVPIGPKGASEWLNVYPRGIQDLLLYTRKKYHNPIIYITENGVDELNDPNYHLPKPLMIPTELTTTIATFIINGVKVKGFFPWTLLDDFEWNSGFSVRFGITYVDYNDRLKRHPKLSAHWFKSFLKKY</sequence>
<dbReference type="GO" id="GO:0005975">
    <property type="term" value="P:carbohydrate metabolic process"/>
    <property type="evidence" value="ECO:0007669"/>
    <property type="project" value="InterPro"/>
</dbReference>
<dbReference type="InterPro" id="IPR017853">
    <property type="entry name" value="GH"/>
</dbReference>
<proteinExistence type="inferred from homology"/>
<evidence type="ECO:0000256" key="3">
    <source>
        <dbReference type="ARBA" id="ARBA00023295"/>
    </source>
</evidence>
<dbReference type="PRINTS" id="PR00131">
    <property type="entry name" value="GLHYDRLASE1"/>
</dbReference>
<name>A0A314UDX3_PRUYE</name>
<accession>A0A314UDX3</accession>
<evidence type="ECO:0000256" key="1">
    <source>
        <dbReference type="ARBA" id="ARBA00010838"/>
    </source>
</evidence>
<dbReference type="AlphaFoldDB" id="A0A314UDX3"/>
<organism evidence="6 7">
    <name type="scientific">Prunus yedoensis var. nudiflora</name>
    <dbReference type="NCBI Taxonomy" id="2094558"/>
    <lineage>
        <taxon>Eukaryota</taxon>
        <taxon>Viridiplantae</taxon>
        <taxon>Streptophyta</taxon>
        <taxon>Embryophyta</taxon>
        <taxon>Tracheophyta</taxon>
        <taxon>Spermatophyta</taxon>
        <taxon>Magnoliopsida</taxon>
        <taxon>eudicotyledons</taxon>
        <taxon>Gunneridae</taxon>
        <taxon>Pentapetalae</taxon>
        <taxon>rosids</taxon>
        <taxon>fabids</taxon>
        <taxon>Rosales</taxon>
        <taxon>Rosaceae</taxon>
        <taxon>Amygdaloideae</taxon>
        <taxon>Amygdaleae</taxon>
        <taxon>Prunus</taxon>
    </lineage>
</organism>
<dbReference type="PROSITE" id="PS00653">
    <property type="entry name" value="GLYCOSYL_HYDROL_F1_2"/>
    <property type="match status" value="1"/>
</dbReference>
<reference evidence="6 7" key="1">
    <citation type="submission" date="2018-02" db="EMBL/GenBank/DDBJ databases">
        <title>Draft genome of wild Prunus yedoensis var. nudiflora.</title>
        <authorList>
            <person name="Baek S."/>
            <person name="Kim J.-H."/>
            <person name="Choi K."/>
            <person name="Kim G.-B."/>
            <person name="Cho A."/>
            <person name="Jang H."/>
            <person name="Shin C.-H."/>
            <person name="Yu H.-J."/>
            <person name="Mun J.-H."/>
        </authorList>
    </citation>
    <scope>NUCLEOTIDE SEQUENCE [LARGE SCALE GENOMIC DNA]</scope>
    <source>
        <strain evidence="7">cv. Jeju island</strain>
        <tissue evidence="6">Leaf</tissue>
    </source>
</reference>
<feature type="signal peptide" evidence="5">
    <location>
        <begin position="1"/>
        <end position="24"/>
    </location>
</feature>
<evidence type="ECO:0000313" key="6">
    <source>
        <dbReference type="EMBL" id="PQM35693.1"/>
    </source>
</evidence>
<dbReference type="Proteomes" id="UP000250321">
    <property type="component" value="Unassembled WGS sequence"/>
</dbReference>
<dbReference type="STRING" id="2094558.A0A314UDX3"/>
<dbReference type="Pfam" id="PF00232">
    <property type="entry name" value="Glyco_hydro_1"/>
    <property type="match status" value="2"/>
</dbReference>
<dbReference type="PANTHER" id="PTHR10353">
    <property type="entry name" value="GLYCOSYL HYDROLASE"/>
    <property type="match status" value="1"/>
</dbReference>
<protein>
    <submittedName>
        <fullName evidence="6">Beta-glucosidase 12 isoform X1</fullName>
    </submittedName>
</protein>
<keyword evidence="2" id="KW-0378">Hydrolase</keyword>
<gene>
    <name evidence="6" type="ORF">Pyn_26802</name>
</gene>
<dbReference type="GO" id="GO:0008422">
    <property type="term" value="F:beta-glucosidase activity"/>
    <property type="evidence" value="ECO:0007669"/>
    <property type="project" value="TreeGrafter"/>
</dbReference>